<dbReference type="PROSITE" id="PS50977">
    <property type="entry name" value="HTH_TETR_2"/>
    <property type="match status" value="1"/>
</dbReference>
<evidence type="ECO:0000259" key="5">
    <source>
        <dbReference type="PROSITE" id="PS50977"/>
    </source>
</evidence>
<name>A0A1H7LVI5_9GAMM</name>
<dbReference type="SUPFAM" id="SSF46689">
    <property type="entry name" value="Homeodomain-like"/>
    <property type="match status" value="1"/>
</dbReference>
<keyword evidence="7" id="KW-1185">Reference proteome</keyword>
<dbReference type="PANTHER" id="PTHR47506">
    <property type="entry name" value="TRANSCRIPTIONAL REGULATORY PROTEIN"/>
    <property type="match status" value="1"/>
</dbReference>
<proteinExistence type="predicted"/>
<dbReference type="Pfam" id="PF00440">
    <property type="entry name" value="TetR_N"/>
    <property type="match status" value="1"/>
</dbReference>
<organism evidence="6 7">
    <name type="scientific">Halomonas daqiaonensis</name>
    <dbReference type="NCBI Taxonomy" id="650850"/>
    <lineage>
        <taxon>Bacteria</taxon>
        <taxon>Pseudomonadati</taxon>
        <taxon>Pseudomonadota</taxon>
        <taxon>Gammaproteobacteria</taxon>
        <taxon>Oceanospirillales</taxon>
        <taxon>Halomonadaceae</taxon>
        <taxon>Halomonas</taxon>
    </lineage>
</organism>
<keyword evidence="2 4" id="KW-0238">DNA-binding</keyword>
<evidence type="ECO:0000313" key="6">
    <source>
        <dbReference type="EMBL" id="SEL02976.1"/>
    </source>
</evidence>
<dbReference type="Gene3D" id="1.10.10.60">
    <property type="entry name" value="Homeodomain-like"/>
    <property type="match status" value="1"/>
</dbReference>
<dbReference type="Gene3D" id="1.10.357.10">
    <property type="entry name" value="Tetracycline Repressor, domain 2"/>
    <property type="match status" value="1"/>
</dbReference>
<accession>A0A1H7LVI5</accession>
<dbReference type="GO" id="GO:0003677">
    <property type="term" value="F:DNA binding"/>
    <property type="evidence" value="ECO:0007669"/>
    <property type="project" value="UniProtKB-UniRule"/>
</dbReference>
<dbReference type="InterPro" id="IPR011075">
    <property type="entry name" value="TetR_C"/>
</dbReference>
<evidence type="ECO:0000256" key="1">
    <source>
        <dbReference type="ARBA" id="ARBA00023015"/>
    </source>
</evidence>
<dbReference type="Pfam" id="PF16925">
    <property type="entry name" value="TetR_C_13"/>
    <property type="match status" value="1"/>
</dbReference>
<feature type="domain" description="HTH tetR-type" evidence="5">
    <location>
        <begin position="8"/>
        <end position="68"/>
    </location>
</feature>
<evidence type="ECO:0000256" key="2">
    <source>
        <dbReference type="ARBA" id="ARBA00023125"/>
    </source>
</evidence>
<dbReference type="Proteomes" id="UP000198807">
    <property type="component" value="Unassembled WGS sequence"/>
</dbReference>
<evidence type="ECO:0000256" key="3">
    <source>
        <dbReference type="ARBA" id="ARBA00023163"/>
    </source>
</evidence>
<keyword evidence="3" id="KW-0804">Transcription</keyword>
<dbReference type="InterPro" id="IPR001647">
    <property type="entry name" value="HTH_TetR"/>
</dbReference>
<feature type="DNA-binding region" description="H-T-H motif" evidence="4">
    <location>
        <begin position="31"/>
        <end position="50"/>
    </location>
</feature>
<dbReference type="AlphaFoldDB" id="A0A1H7LVI5"/>
<dbReference type="SUPFAM" id="SSF48498">
    <property type="entry name" value="Tetracyclin repressor-like, C-terminal domain"/>
    <property type="match status" value="1"/>
</dbReference>
<dbReference type="InterPro" id="IPR009057">
    <property type="entry name" value="Homeodomain-like_sf"/>
</dbReference>
<evidence type="ECO:0000256" key="4">
    <source>
        <dbReference type="PROSITE-ProRule" id="PRU00335"/>
    </source>
</evidence>
<protein>
    <submittedName>
        <fullName evidence="6">Transcriptional regulator, TetR family</fullName>
    </submittedName>
</protein>
<dbReference type="STRING" id="650850.SAMN04488129_10676"/>
<dbReference type="PANTHER" id="PTHR47506:SF1">
    <property type="entry name" value="HTH-TYPE TRANSCRIPTIONAL REGULATOR YJDC"/>
    <property type="match status" value="1"/>
</dbReference>
<dbReference type="EMBL" id="FOBC01000006">
    <property type="protein sequence ID" value="SEL02976.1"/>
    <property type="molecule type" value="Genomic_DNA"/>
</dbReference>
<gene>
    <name evidence="6" type="ORF">SAMN04488129_10676</name>
</gene>
<keyword evidence="1" id="KW-0805">Transcription regulation</keyword>
<evidence type="ECO:0000313" key="7">
    <source>
        <dbReference type="Proteomes" id="UP000198807"/>
    </source>
</evidence>
<sequence length="196" mass="21196">MTRGRPIAFSPDEAANAAMQVFWSRGYESASTRDLLAAMSLSRSSLYQAFGNKEQLFLEALRRYRESLVGRLGRRLEASPSAVDFLASLFRETAQEAGSDRAALGCLIFNSASELGQQDGLPSQHARQSIAAITALFQQAVERAQAEGDIDPDRDAAALASYLTMGMAGLRILLKSGSDTHQAGQAVELLLDGLRR</sequence>
<dbReference type="InterPro" id="IPR036271">
    <property type="entry name" value="Tet_transcr_reg_TetR-rel_C_sf"/>
</dbReference>
<dbReference type="RefSeq" id="WP_170840085.1">
    <property type="nucleotide sequence ID" value="NZ_FOBC01000006.1"/>
</dbReference>
<reference evidence="7" key="1">
    <citation type="submission" date="2016-10" db="EMBL/GenBank/DDBJ databases">
        <authorList>
            <person name="Varghese N."/>
            <person name="Submissions S."/>
        </authorList>
    </citation>
    <scope>NUCLEOTIDE SEQUENCE [LARGE SCALE GENOMIC DNA]</scope>
    <source>
        <strain evidence="7">CGMCC 1.9150</strain>
    </source>
</reference>